<evidence type="ECO:0000313" key="3">
    <source>
        <dbReference type="Proteomes" id="UP001519292"/>
    </source>
</evidence>
<feature type="transmembrane region" description="Helical" evidence="1">
    <location>
        <begin position="21"/>
        <end position="39"/>
    </location>
</feature>
<protein>
    <submittedName>
        <fullName evidence="2">Uncharacterized protein</fullName>
    </submittedName>
</protein>
<evidence type="ECO:0000256" key="1">
    <source>
        <dbReference type="SAM" id="Phobius"/>
    </source>
</evidence>
<feature type="transmembrane region" description="Helical" evidence="1">
    <location>
        <begin position="59"/>
        <end position="77"/>
    </location>
</feature>
<reference evidence="2 3" key="1">
    <citation type="submission" date="2021-03" db="EMBL/GenBank/DDBJ databases">
        <title>Genomic Encyclopedia of Type Strains, Phase IV (KMG-IV): sequencing the most valuable type-strain genomes for metagenomic binning, comparative biology and taxonomic classification.</title>
        <authorList>
            <person name="Goeker M."/>
        </authorList>
    </citation>
    <scope>NUCLEOTIDE SEQUENCE [LARGE SCALE GENOMIC DNA]</scope>
    <source>
        <strain evidence="2 3">DSM 101872</strain>
    </source>
</reference>
<sequence length="85" mass="10136">MKGKSLIQKIKTKKDWTKKELLTRSIIAGLLVILVNLLFNIYRFTSFQNFLNYLKSVDFIIYLVGAIIYVPFMYWFMSQFVDLKD</sequence>
<comment type="caution">
    <text evidence="2">The sequence shown here is derived from an EMBL/GenBank/DDBJ whole genome shotgun (WGS) entry which is preliminary data.</text>
</comment>
<gene>
    <name evidence="2" type="ORF">J2Z60_001927</name>
</gene>
<keyword evidence="3" id="KW-1185">Reference proteome</keyword>
<keyword evidence="1" id="KW-1133">Transmembrane helix</keyword>
<keyword evidence="1" id="KW-0812">Transmembrane</keyword>
<dbReference type="Proteomes" id="UP001519292">
    <property type="component" value="Unassembled WGS sequence"/>
</dbReference>
<proteinExistence type="predicted"/>
<evidence type="ECO:0000313" key="2">
    <source>
        <dbReference type="EMBL" id="MBP2058738.1"/>
    </source>
</evidence>
<name>A0ABS4MGL2_9LACO</name>
<organism evidence="2 3">
    <name type="scientific">Lactobacillus colini</name>
    <dbReference type="NCBI Taxonomy" id="1819254"/>
    <lineage>
        <taxon>Bacteria</taxon>
        <taxon>Bacillati</taxon>
        <taxon>Bacillota</taxon>
        <taxon>Bacilli</taxon>
        <taxon>Lactobacillales</taxon>
        <taxon>Lactobacillaceae</taxon>
        <taxon>Lactobacillus</taxon>
    </lineage>
</organism>
<keyword evidence="1" id="KW-0472">Membrane</keyword>
<accession>A0ABS4MGL2</accession>
<dbReference type="RefSeq" id="WP_209687457.1">
    <property type="nucleotide sequence ID" value="NZ_JAGGLU010000013.1"/>
</dbReference>
<dbReference type="EMBL" id="JAGGLU010000013">
    <property type="protein sequence ID" value="MBP2058738.1"/>
    <property type="molecule type" value="Genomic_DNA"/>
</dbReference>